<keyword evidence="2" id="KW-1185">Reference proteome</keyword>
<sequence>MLYHLENLKKESKKHHGAFSSAPLFSPKGKYRINLVGLGDVGGTLLTGLKLLGSDVISQIGIYSPGDITIRYEYEMNQIGYPDSQNSLPEVIVFEKEDLFDCDLFVFCASRSVPALDSGIEDVRMAQFTANREIIREYARLARIKGFRGIFAVVSDPVDPLCKVAYIESNTDEAGLFDNRGMHPSQIQGYGLGVMNSRAAYYAKRETKFHTFLTDGRAFGPHGKDLVIANSIENYDDELSKELTRLTVEANLRVREIGFKPYIAPALSSGAISLLLTLRGEWHYSSICWGDVFLGCRNRMTEVGPVPELLPLPELLYQRILFAYQELEKIV</sequence>
<gene>
    <name evidence="1" type="ORF">FRZ06_08150</name>
</gene>
<organism evidence="1 2">
    <name type="scientific">Anoxybacterium hadale</name>
    <dbReference type="NCBI Taxonomy" id="3408580"/>
    <lineage>
        <taxon>Bacteria</taxon>
        <taxon>Bacillati</taxon>
        <taxon>Bacillota</taxon>
        <taxon>Clostridia</taxon>
        <taxon>Peptostreptococcales</taxon>
        <taxon>Anaerovoracaceae</taxon>
        <taxon>Anoxybacterium</taxon>
    </lineage>
</organism>
<proteinExistence type="predicted"/>
<protein>
    <submittedName>
        <fullName evidence="1">Lactate dehydrogenase</fullName>
    </submittedName>
</protein>
<dbReference type="Proteomes" id="UP000594014">
    <property type="component" value="Chromosome"/>
</dbReference>
<dbReference type="EMBL" id="CP042469">
    <property type="protein sequence ID" value="QOX63322.1"/>
    <property type="molecule type" value="Genomic_DNA"/>
</dbReference>
<reference evidence="1" key="1">
    <citation type="submission" date="2019-08" db="EMBL/GenBank/DDBJ databases">
        <title>Genome sequence of Clostridiales bacterium MT110.</title>
        <authorList>
            <person name="Cao J."/>
        </authorList>
    </citation>
    <scope>NUCLEOTIDE SEQUENCE</scope>
    <source>
        <strain evidence="1">MT110</strain>
    </source>
</reference>
<evidence type="ECO:0000313" key="1">
    <source>
        <dbReference type="EMBL" id="QOX63322.1"/>
    </source>
</evidence>
<evidence type="ECO:0000313" key="2">
    <source>
        <dbReference type="Proteomes" id="UP000594014"/>
    </source>
</evidence>
<name>A0ACD1AA24_9FIRM</name>
<accession>A0ACD1AA24</accession>